<dbReference type="EMBL" id="BAAATZ010000007">
    <property type="protein sequence ID" value="GAA2724405.1"/>
    <property type="molecule type" value="Genomic_DNA"/>
</dbReference>
<dbReference type="InterPro" id="IPR042099">
    <property type="entry name" value="ANL_N_sf"/>
</dbReference>
<dbReference type="Gene3D" id="3.10.129.10">
    <property type="entry name" value="Hotdog Thioesterase"/>
    <property type="match status" value="1"/>
</dbReference>
<dbReference type="InterPro" id="IPR006683">
    <property type="entry name" value="Thioestr_dom"/>
</dbReference>
<name>A0ABP6GKJ7_9ACTN</name>
<evidence type="ECO:0000259" key="3">
    <source>
        <dbReference type="Pfam" id="PF00501"/>
    </source>
</evidence>
<dbReference type="RefSeq" id="WP_344450416.1">
    <property type="nucleotide sequence ID" value="NZ_BAAATZ010000007.1"/>
</dbReference>
<dbReference type="PANTHER" id="PTHR22754:SF32">
    <property type="entry name" value="DISCO-INTERACTING PROTEIN 2"/>
    <property type="match status" value="1"/>
</dbReference>
<protein>
    <recommendedName>
        <fullName evidence="7">Acyl-CoA synthetase (AMP-forming)/AMP-acid ligase II</fullName>
    </recommendedName>
</protein>
<evidence type="ECO:0000256" key="2">
    <source>
        <dbReference type="SAM" id="MobiDB-lite"/>
    </source>
</evidence>
<evidence type="ECO:0000256" key="1">
    <source>
        <dbReference type="ARBA" id="ARBA00006432"/>
    </source>
</evidence>
<proteinExistence type="inferred from homology"/>
<keyword evidence="6" id="KW-1185">Reference proteome</keyword>
<comment type="similarity">
    <text evidence="1">Belongs to the ATP-dependent AMP-binding enzyme family.</text>
</comment>
<dbReference type="Pfam" id="PF00501">
    <property type="entry name" value="AMP-binding"/>
    <property type="match status" value="1"/>
</dbReference>
<dbReference type="PROSITE" id="PS00455">
    <property type="entry name" value="AMP_BINDING"/>
    <property type="match status" value="1"/>
</dbReference>
<evidence type="ECO:0000313" key="6">
    <source>
        <dbReference type="Proteomes" id="UP001501842"/>
    </source>
</evidence>
<sequence length="845" mass="89961">MRLLDWLDDPVPDQGIHFAGERGSWTFRSYAELAGDVRRVAALLREEGAVPGEPVSLMLSDSRDFIVSFVAALLAGATPSPVAAPLTFRGRDVYVDHVAGILDVARPSLILTDKGLADTAAEAAAASGRAERSVLLDWPALPEAADAVRAPLPETALLQFTSGSSGRPKGVRVSPDNLEHNLGAIIEWGGLRRGDVFTSWLPLHHDMGLVGSLLCPMVQQVDLRLMTPDQFVRDPLRWVACLGELGATMTTAPSFGYSYAARRLKPEQLEGMDFSGLRMAILGAERIDPAGVAAFTALTRPFGFPPERLVAAYGMAEATLAVTGVRPGDGSTVIRTAGTGLRVGEPVEVAERAVLGADQVSGPGWLTGCGAPLAGVGVRIVDDAGVPLPEGRFGEIVVSGESVAQGYRTDAPAAEGATGFTPDGLRTGDSGFLLDGQLYVVGRIGDSLKVRGRKIHAEDLEQQVAAATGQRADRCAVVAGAVGDQDVVVAIVEDAGTDWLDRVVPVLRSATSGSVAMAVFHGRRGCVERTSSGKPRRRVIWNTLLRGGSAARLCFTDWSDHTDRPAPWPGAEPPEEPQTAPGRRLDHYPQCMGCGGANEGGLHLHVEWDGEAAVCVHTPPEHAQGGPGIAHGGHLASLVDEMTALVASEFAGEPTMTRRTELDYRAPVPIGRPMRMRAFVVDSGKRRVVVRLEAYPEDGDTLLFEARVVCVRVPRTRWTGGNEEQRAAMERLDLTGGDPSTFLRWQLDGGLQQFFVPERLTAPVRVRLRITDADPGEWLLSAGPDGLVATAGPGPDAACDVTFTGVFTDWYRFVRGAEPAPETRVDGALDLLNGLTRAFEFGGAR</sequence>
<feature type="domain" description="Thioesterase" evidence="4">
    <location>
        <begin position="628"/>
        <end position="701"/>
    </location>
</feature>
<dbReference type="InterPro" id="IPR020845">
    <property type="entry name" value="AMP-binding_CS"/>
</dbReference>
<evidence type="ECO:0000313" key="5">
    <source>
        <dbReference type="EMBL" id="GAA2724405.1"/>
    </source>
</evidence>
<accession>A0ABP6GKJ7</accession>
<dbReference type="Gene3D" id="3.30.300.30">
    <property type="match status" value="1"/>
</dbReference>
<dbReference type="SUPFAM" id="SSF56801">
    <property type="entry name" value="Acetyl-CoA synthetase-like"/>
    <property type="match status" value="1"/>
</dbReference>
<reference evidence="6" key="1">
    <citation type="journal article" date="2019" name="Int. J. Syst. Evol. Microbiol.">
        <title>The Global Catalogue of Microorganisms (GCM) 10K type strain sequencing project: providing services to taxonomists for standard genome sequencing and annotation.</title>
        <authorList>
            <consortium name="The Broad Institute Genomics Platform"/>
            <consortium name="The Broad Institute Genome Sequencing Center for Infectious Disease"/>
            <person name="Wu L."/>
            <person name="Ma J."/>
        </authorList>
    </citation>
    <scope>NUCLEOTIDE SEQUENCE [LARGE SCALE GENOMIC DNA]</scope>
    <source>
        <strain evidence="6">JCM 8201</strain>
    </source>
</reference>
<dbReference type="InterPro" id="IPR000873">
    <property type="entry name" value="AMP-dep_synth/lig_dom"/>
</dbReference>
<dbReference type="Pfam" id="PF03061">
    <property type="entry name" value="4HBT"/>
    <property type="match status" value="1"/>
</dbReference>
<organism evidence="5 6">
    <name type="scientific">Actinocorallia aurantiaca</name>
    <dbReference type="NCBI Taxonomy" id="46204"/>
    <lineage>
        <taxon>Bacteria</taxon>
        <taxon>Bacillati</taxon>
        <taxon>Actinomycetota</taxon>
        <taxon>Actinomycetes</taxon>
        <taxon>Streptosporangiales</taxon>
        <taxon>Thermomonosporaceae</taxon>
        <taxon>Actinocorallia</taxon>
    </lineage>
</organism>
<evidence type="ECO:0000259" key="4">
    <source>
        <dbReference type="Pfam" id="PF03061"/>
    </source>
</evidence>
<comment type="caution">
    <text evidence="5">The sequence shown here is derived from an EMBL/GenBank/DDBJ whole genome shotgun (WGS) entry which is preliminary data.</text>
</comment>
<dbReference type="SUPFAM" id="SSF54637">
    <property type="entry name" value="Thioesterase/thiol ester dehydrase-isomerase"/>
    <property type="match status" value="1"/>
</dbReference>
<dbReference type="InterPro" id="IPR045851">
    <property type="entry name" value="AMP-bd_C_sf"/>
</dbReference>
<gene>
    <name evidence="5" type="ORF">GCM10010439_21960</name>
</gene>
<dbReference type="Proteomes" id="UP001501842">
    <property type="component" value="Unassembled WGS sequence"/>
</dbReference>
<dbReference type="PANTHER" id="PTHR22754">
    <property type="entry name" value="DISCO-INTERACTING PROTEIN 2 DIP2 -RELATED"/>
    <property type="match status" value="1"/>
</dbReference>
<feature type="domain" description="AMP-dependent synthetase/ligase" evidence="3">
    <location>
        <begin position="24"/>
        <end position="407"/>
    </location>
</feature>
<dbReference type="InterPro" id="IPR029069">
    <property type="entry name" value="HotDog_dom_sf"/>
</dbReference>
<feature type="region of interest" description="Disordered" evidence="2">
    <location>
        <begin position="563"/>
        <end position="583"/>
    </location>
</feature>
<dbReference type="CDD" id="cd03443">
    <property type="entry name" value="PaaI_thioesterase"/>
    <property type="match status" value="1"/>
</dbReference>
<dbReference type="Gene3D" id="3.40.50.12780">
    <property type="entry name" value="N-terminal domain of ligase-like"/>
    <property type="match status" value="1"/>
</dbReference>
<evidence type="ECO:0008006" key="7">
    <source>
        <dbReference type="Google" id="ProtNLM"/>
    </source>
</evidence>